<feature type="transmembrane region" description="Helical" evidence="1">
    <location>
        <begin position="193"/>
        <end position="213"/>
    </location>
</feature>
<evidence type="ECO:0000313" key="2">
    <source>
        <dbReference type="EMBL" id="QLL78705.1"/>
    </source>
</evidence>
<dbReference type="InterPro" id="IPR006750">
    <property type="entry name" value="YdcZ"/>
</dbReference>
<gene>
    <name evidence="2" type="ORF">GTO87_08980</name>
</gene>
<feature type="transmembrane region" description="Helical" evidence="1">
    <location>
        <begin position="260"/>
        <end position="278"/>
    </location>
</feature>
<keyword evidence="1" id="KW-1133">Transmembrane helix</keyword>
<evidence type="ECO:0000313" key="3">
    <source>
        <dbReference type="Proteomes" id="UP000510886"/>
    </source>
</evidence>
<accession>A0A7H9ENB9</accession>
<dbReference type="EMBL" id="CP047418">
    <property type="protein sequence ID" value="QLL78705.1"/>
    <property type="molecule type" value="Genomic_DNA"/>
</dbReference>
<proteinExistence type="predicted"/>
<dbReference type="Proteomes" id="UP000510886">
    <property type="component" value="Chromosome"/>
</dbReference>
<dbReference type="AlphaFoldDB" id="A0A7H9ENB9"/>
<dbReference type="KEGG" id="lsw:GTO87_08980"/>
<dbReference type="PANTHER" id="PTHR34821">
    <property type="entry name" value="INNER MEMBRANE PROTEIN YDCZ"/>
    <property type="match status" value="1"/>
</dbReference>
<organism evidence="2 3">
    <name type="scientific">Ligilactobacillus saerimneri</name>
    <dbReference type="NCBI Taxonomy" id="228229"/>
    <lineage>
        <taxon>Bacteria</taxon>
        <taxon>Bacillati</taxon>
        <taxon>Bacillota</taxon>
        <taxon>Bacilli</taxon>
        <taxon>Lactobacillales</taxon>
        <taxon>Lactobacillaceae</taxon>
        <taxon>Ligilactobacillus</taxon>
    </lineage>
</organism>
<protein>
    <submittedName>
        <fullName evidence="2">EamA-like transporter family protein</fullName>
    </submittedName>
</protein>
<feature type="transmembrane region" description="Helical" evidence="1">
    <location>
        <begin position="162"/>
        <end position="181"/>
    </location>
</feature>
<dbReference type="PANTHER" id="PTHR34821:SF2">
    <property type="entry name" value="INNER MEMBRANE PROTEIN YDCZ"/>
    <property type="match status" value="1"/>
</dbReference>
<reference evidence="2 3" key="1">
    <citation type="submission" date="2020-01" db="EMBL/GenBank/DDBJ databases">
        <title>Complete and circular genome sequences of six lactobacillus isolates from horses.</title>
        <authorList>
            <person name="Hassan H.M."/>
        </authorList>
    </citation>
    <scope>NUCLEOTIDE SEQUENCE [LARGE SCALE GENOMIC DNA]</scope>
    <source>
        <strain evidence="2 3">1A</strain>
    </source>
</reference>
<keyword evidence="1" id="KW-0472">Membrane</keyword>
<name>A0A7H9ENB9_9LACO</name>
<keyword evidence="1" id="KW-0812">Transmembrane</keyword>
<feature type="transmembrane region" description="Helical" evidence="1">
    <location>
        <begin position="131"/>
        <end position="150"/>
    </location>
</feature>
<feature type="transmembrane region" description="Helical" evidence="1">
    <location>
        <begin position="99"/>
        <end position="119"/>
    </location>
</feature>
<dbReference type="RefSeq" id="WP_180848885.1">
    <property type="nucleotide sequence ID" value="NZ_CP047418.1"/>
</dbReference>
<dbReference type="GO" id="GO:0005886">
    <property type="term" value="C:plasma membrane"/>
    <property type="evidence" value="ECO:0007669"/>
    <property type="project" value="TreeGrafter"/>
</dbReference>
<dbReference type="Pfam" id="PF04657">
    <property type="entry name" value="DMT_YdcZ"/>
    <property type="match status" value="2"/>
</dbReference>
<feature type="transmembrane region" description="Helical" evidence="1">
    <location>
        <begin position="70"/>
        <end position="93"/>
    </location>
</feature>
<feature type="transmembrane region" description="Helical" evidence="1">
    <location>
        <begin position="35"/>
        <end position="58"/>
    </location>
</feature>
<feature type="transmembrane region" description="Helical" evidence="1">
    <location>
        <begin position="233"/>
        <end position="253"/>
    </location>
</feature>
<evidence type="ECO:0000256" key="1">
    <source>
        <dbReference type="SAM" id="Phobius"/>
    </source>
</evidence>
<sequence>MLFLVLFPIITGCGLAAQSAVNSRLRYYVESPHFATLLTFLTGGIFLILAMVVTHDSFVIPSQVVSGEPWWVWSGGILGLIGVTMLILLFPILGSVQTTILTIGGQILMGVLVDQLGWFNADIKPLNTWKIVGIVLLIAGVVWSNLAQGQTTRTQAAGKHRFLWQLAAVLTGMVIATQATVNGYLGSVLGSSLYAVVISFMLSLVVLTLILLIVRAPWHNLQTLPQGVKEQPWIIAGGLLGAIYTFSVAWLIPLLGTAKVVIFGLFGQVAFSIVIDHFGLFEAEKQPVTTGKLCGLAVAFVGVLLVSLH</sequence>
<feature type="transmembrane region" description="Helical" evidence="1">
    <location>
        <begin position="290"/>
        <end position="308"/>
    </location>
</feature>